<evidence type="ECO:0000256" key="1">
    <source>
        <dbReference type="SAM" id="MobiDB-lite"/>
    </source>
</evidence>
<dbReference type="InParanoid" id="A0A2I2ZKI1"/>
<organism evidence="2 3">
    <name type="scientific">Gorilla gorilla gorilla</name>
    <name type="common">Western lowland gorilla</name>
    <dbReference type="NCBI Taxonomy" id="9595"/>
    <lineage>
        <taxon>Eukaryota</taxon>
        <taxon>Metazoa</taxon>
        <taxon>Chordata</taxon>
        <taxon>Craniata</taxon>
        <taxon>Vertebrata</taxon>
        <taxon>Euteleostomi</taxon>
        <taxon>Mammalia</taxon>
        <taxon>Eutheria</taxon>
        <taxon>Euarchontoglires</taxon>
        <taxon>Primates</taxon>
        <taxon>Haplorrhini</taxon>
        <taxon>Catarrhini</taxon>
        <taxon>Hominidae</taxon>
        <taxon>Gorilla</taxon>
    </lineage>
</organism>
<accession>A0A2I2ZKI1</accession>
<name>A0A2I2ZKI1_GORGO</name>
<protein>
    <submittedName>
        <fullName evidence="2">Uncharacterized protein</fullName>
    </submittedName>
</protein>
<dbReference type="GeneTree" id="ENSGT00910000147245"/>
<reference evidence="3" key="1">
    <citation type="submission" date="2011-05" db="EMBL/GenBank/DDBJ databases">
        <title>Insights into the evolution of the great apes provided by the gorilla genome.</title>
        <authorList>
            <person name="Scally A."/>
        </authorList>
    </citation>
    <scope>NUCLEOTIDE SEQUENCE [LARGE SCALE GENOMIC DNA]</scope>
</reference>
<feature type="region of interest" description="Disordered" evidence="1">
    <location>
        <begin position="1"/>
        <end position="40"/>
    </location>
</feature>
<keyword evidence="3" id="KW-1185">Reference proteome</keyword>
<feature type="compositionally biased region" description="Basic residues" evidence="1">
    <location>
        <begin position="14"/>
        <end position="27"/>
    </location>
</feature>
<dbReference type="EMBL" id="CABD030006587">
    <property type="status" value="NOT_ANNOTATED_CDS"/>
    <property type="molecule type" value="Genomic_DNA"/>
</dbReference>
<dbReference type="Proteomes" id="UP000001519">
    <property type="component" value="Chromosome 1"/>
</dbReference>
<evidence type="ECO:0000313" key="2">
    <source>
        <dbReference type="Ensembl" id="ENSGGOP00000047773.1"/>
    </source>
</evidence>
<evidence type="ECO:0000313" key="3">
    <source>
        <dbReference type="Proteomes" id="UP000001519"/>
    </source>
</evidence>
<dbReference type="AlphaFoldDB" id="A0A2I2ZKI1"/>
<dbReference type="OMA" id="DPMMHME"/>
<dbReference type="Ensembl" id="ENSGGOT00000056838.1">
    <property type="protein sequence ID" value="ENSGGOP00000047773.1"/>
    <property type="gene ID" value="ENSGGOG00000037432.1"/>
</dbReference>
<reference evidence="2 3" key="2">
    <citation type="journal article" date="2012" name="Nature">
        <title>Insights into hominid evolution from the gorilla genome sequence.</title>
        <authorList>
            <person name="Scally A."/>
            <person name="Dutheil J.Y."/>
            <person name="Hillier L.W."/>
            <person name="Jordan G.E."/>
            <person name="Goodhead I."/>
            <person name="Herrero J."/>
            <person name="Hobolth A."/>
            <person name="Lappalainen T."/>
            <person name="Mailund T."/>
            <person name="Marques-Bonet T."/>
            <person name="McCarthy S."/>
            <person name="Montgomery S.H."/>
            <person name="Schwalie P.C."/>
            <person name="Tang Y.A."/>
            <person name="Ward M.C."/>
            <person name="Xue Y."/>
            <person name="Yngvadottir B."/>
            <person name="Alkan C."/>
            <person name="Andersen L.N."/>
            <person name="Ayub Q."/>
            <person name="Ball E.V."/>
            <person name="Beal K."/>
            <person name="Bradley B.J."/>
            <person name="Chen Y."/>
            <person name="Clee C.M."/>
            <person name="Fitzgerald S."/>
            <person name="Graves T.A."/>
            <person name="Gu Y."/>
            <person name="Heath P."/>
            <person name="Heger A."/>
            <person name="Karakoc E."/>
            <person name="Kolb-Kokocinski A."/>
            <person name="Laird G.K."/>
            <person name="Lunter G."/>
            <person name="Meader S."/>
            <person name="Mort M."/>
            <person name="Mullikin J.C."/>
            <person name="Munch K."/>
            <person name="O'Connor T.D."/>
            <person name="Phillips A.D."/>
            <person name="Prado-Martinez J."/>
            <person name="Rogers A.S."/>
            <person name="Sajjadian S."/>
            <person name="Schmidt D."/>
            <person name="Shaw K."/>
            <person name="Simpson J.T."/>
            <person name="Stenson P.D."/>
            <person name="Turner D.J."/>
            <person name="Vigilant L."/>
            <person name="Vilella A.J."/>
            <person name="Whitener W."/>
            <person name="Zhu B."/>
            <person name="Cooper D.N."/>
            <person name="de Jong P."/>
            <person name="Dermitzakis E.T."/>
            <person name="Eichler E.E."/>
            <person name="Flicek P."/>
            <person name="Goldman N."/>
            <person name="Mundy N.I."/>
            <person name="Ning Z."/>
            <person name="Odom D.T."/>
            <person name="Ponting C.P."/>
            <person name="Quail M.A."/>
            <person name="Ryder O.A."/>
            <person name="Searle S.M."/>
            <person name="Warren W.C."/>
            <person name="Wilson R.K."/>
            <person name="Schierup M.H."/>
            <person name="Rogers J."/>
            <person name="Tyler-Smith C."/>
            <person name="Durbin R."/>
        </authorList>
    </citation>
    <scope>NUCLEOTIDE SEQUENCE [LARGE SCALE GENOMIC DNA]</scope>
</reference>
<feature type="compositionally biased region" description="Basic and acidic residues" evidence="1">
    <location>
        <begin position="28"/>
        <end position="40"/>
    </location>
</feature>
<sequence length="68" mass="7758">MVGEGARGPAGRSSKSKTSRGIKGRSRKVLEEDWRSRRTTDSMMHMEMGVNLHHLFRGMHMCKRTIIS</sequence>
<reference evidence="2" key="4">
    <citation type="submission" date="2025-09" db="UniProtKB">
        <authorList>
            <consortium name="Ensembl"/>
        </authorList>
    </citation>
    <scope>IDENTIFICATION</scope>
</reference>
<proteinExistence type="predicted"/>
<dbReference type="Bgee" id="ENSGGOG00000037432">
    <property type="expression patterns" value="Expressed in cerebellum and 2 other cell types or tissues"/>
</dbReference>
<reference evidence="2" key="3">
    <citation type="submission" date="2025-08" db="UniProtKB">
        <authorList>
            <consortium name="Ensembl"/>
        </authorList>
    </citation>
    <scope>IDENTIFICATION</scope>
</reference>